<feature type="compositionally biased region" description="Basic and acidic residues" evidence="1">
    <location>
        <begin position="118"/>
        <end position="136"/>
    </location>
</feature>
<evidence type="ECO:0000256" key="1">
    <source>
        <dbReference type="SAM" id="MobiDB-lite"/>
    </source>
</evidence>
<feature type="compositionally biased region" description="Pro residues" evidence="1">
    <location>
        <begin position="173"/>
        <end position="197"/>
    </location>
</feature>
<feature type="region of interest" description="Disordered" evidence="1">
    <location>
        <begin position="57"/>
        <end position="197"/>
    </location>
</feature>
<dbReference type="Proteomes" id="UP000016511">
    <property type="component" value="Unassembled WGS sequence"/>
</dbReference>
<dbReference type="Gene3D" id="3.10.350.10">
    <property type="entry name" value="LysM domain"/>
    <property type="match status" value="1"/>
</dbReference>
<dbReference type="InterPro" id="IPR014248">
    <property type="entry name" value="Spore_coat_assembly_SafA"/>
</dbReference>
<name>U1X3C3_ANEAE</name>
<dbReference type="SMART" id="SM00257">
    <property type="entry name" value="LysM"/>
    <property type="match status" value="1"/>
</dbReference>
<dbReference type="NCBIfam" id="TIGR02899">
    <property type="entry name" value="spore_safA"/>
    <property type="match status" value="1"/>
</dbReference>
<sequence length="197" mass="22037">MVEYMKIHIVKKGDTLWKIAQKYNADFETIKKINTHIKNPDKILPGMKVKVPTNGVQLKNDEDNKELPIKETPVKEKPVKEKPVMPEISPQPKSENSAVNPITETDKDINIQMPSIPTKEKPVKEMPIKEIPKEKPVPVPMPSPMPSQPISEPKPETKPPAMPKETPTAPVQITPPPQPQPIPMPPMPPLPPNMPLP</sequence>
<feature type="compositionally biased region" description="Basic and acidic residues" evidence="1">
    <location>
        <begin position="59"/>
        <end position="84"/>
    </location>
</feature>
<organism evidence="3 4">
    <name type="scientific">Aneurinibacillus aneurinilyticus ATCC 12856</name>
    <dbReference type="NCBI Taxonomy" id="649747"/>
    <lineage>
        <taxon>Bacteria</taxon>
        <taxon>Bacillati</taxon>
        <taxon>Bacillota</taxon>
        <taxon>Bacilli</taxon>
        <taxon>Bacillales</taxon>
        <taxon>Paenibacillaceae</taxon>
        <taxon>Aneurinibacillus group</taxon>
        <taxon>Aneurinibacillus</taxon>
    </lineage>
</organism>
<dbReference type="InterPro" id="IPR036779">
    <property type="entry name" value="LysM_dom_sf"/>
</dbReference>
<feature type="non-terminal residue" evidence="3">
    <location>
        <position position="197"/>
    </location>
</feature>
<evidence type="ECO:0000259" key="2">
    <source>
        <dbReference type="PROSITE" id="PS51782"/>
    </source>
</evidence>
<keyword evidence="4" id="KW-1185">Reference proteome</keyword>
<dbReference type="CDD" id="cd00118">
    <property type="entry name" value="LysM"/>
    <property type="match status" value="1"/>
</dbReference>
<dbReference type="AlphaFoldDB" id="U1X3C3"/>
<proteinExistence type="predicted"/>
<dbReference type="PRINTS" id="PR01217">
    <property type="entry name" value="PRICHEXTENSN"/>
</dbReference>
<dbReference type="EMBL" id="AWSJ01000148">
    <property type="protein sequence ID" value="ERI09485.1"/>
    <property type="molecule type" value="Genomic_DNA"/>
</dbReference>
<dbReference type="HOGENOM" id="CLU_1386730_0_0_9"/>
<feature type="compositionally biased region" description="Pro residues" evidence="1">
    <location>
        <begin position="137"/>
        <end position="147"/>
    </location>
</feature>
<gene>
    <name evidence="3" type="ORF">HMPREF0083_02414</name>
</gene>
<accession>U1X3C3</accession>
<evidence type="ECO:0000313" key="4">
    <source>
        <dbReference type="Proteomes" id="UP000016511"/>
    </source>
</evidence>
<dbReference type="SUPFAM" id="SSF54106">
    <property type="entry name" value="LysM domain"/>
    <property type="match status" value="1"/>
</dbReference>
<dbReference type="STRING" id="649747.HMPREF0083_02414"/>
<feature type="compositionally biased region" description="Polar residues" evidence="1">
    <location>
        <begin position="91"/>
        <end position="103"/>
    </location>
</feature>
<dbReference type="PROSITE" id="PS51782">
    <property type="entry name" value="LYSM"/>
    <property type="match status" value="1"/>
</dbReference>
<reference evidence="3 4" key="1">
    <citation type="submission" date="2013-08" db="EMBL/GenBank/DDBJ databases">
        <authorList>
            <person name="Weinstock G."/>
            <person name="Sodergren E."/>
            <person name="Wylie T."/>
            <person name="Fulton L."/>
            <person name="Fulton R."/>
            <person name="Fronick C."/>
            <person name="O'Laughlin M."/>
            <person name="Godfrey J."/>
            <person name="Miner T."/>
            <person name="Herter B."/>
            <person name="Appelbaum E."/>
            <person name="Cordes M."/>
            <person name="Lek S."/>
            <person name="Wollam A."/>
            <person name="Pepin K.H."/>
            <person name="Palsikar V.B."/>
            <person name="Mitreva M."/>
            <person name="Wilson R.K."/>
        </authorList>
    </citation>
    <scope>NUCLEOTIDE SEQUENCE [LARGE SCALE GENOMIC DNA]</scope>
    <source>
        <strain evidence="3 4">ATCC 12856</strain>
    </source>
</reference>
<dbReference type="Pfam" id="PF01476">
    <property type="entry name" value="LysM"/>
    <property type="match status" value="1"/>
</dbReference>
<comment type="caution">
    <text evidence="3">The sequence shown here is derived from an EMBL/GenBank/DDBJ whole genome shotgun (WGS) entry which is preliminary data.</text>
</comment>
<evidence type="ECO:0000313" key="3">
    <source>
        <dbReference type="EMBL" id="ERI09485.1"/>
    </source>
</evidence>
<dbReference type="InterPro" id="IPR018392">
    <property type="entry name" value="LysM"/>
</dbReference>
<feature type="domain" description="LysM" evidence="2">
    <location>
        <begin position="6"/>
        <end position="51"/>
    </location>
</feature>
<dbReference type="eggNOG" id="COG1388">
    <property type="taxonomic scope" value="Bacteria"/>
</dbReference>
<protein>
    <submittedName>
        <fullName evidence="3">LysM domain protein</fullName>
    </submittedName>
</protein>